<name>A0A4S3JT09_9EURO</name>
<keyword evidence="4" id="KW-1185">Reference proteome</keyword>
<dbReference type="Proteomes" id="UP000308092">
    <property type="component" value="Unassembled WGS sequence"/>
</dbReference>
<feature type="compositionally biased region" description="Low complexity" evidence="1">
    <location>
        <begin position="297"/>
        <end position="308"/>
    </location>
</feature>
<reference evidence="3 4" key="1">
    <citation type="submission" date="2019-03" db="EMBL/GenBank/DDBJ databases">
        <title>The genome sequence of a newly discovered highly antifungal drug resistant Aspergillus species, Aspergillus tanneri NIH 1004.</title>
        <authorList>
            <person name="Mounaud S."/>
            <person name="Singh I."/>
            <person name="Joardar V."/>
            <person name="Pakala S."/>
            <person name="Pakala S."/>
            <person name="Venepally P."/>
            <person name="Hoover J."/>
            <person name="Nierman W."/>
            <person name="Chung J."/>
            <person name="Losada L."/>
        </authorList>
    </citation>
    <scope>NUCLEOTIDE SEQUENCE [LARGE SCALE GENOMIC DNA]</scope>
    <source>
        <strain evidence="3 4">NIH1004</strain>
    </source>
</reference>
<dbReference type="EMBL" id="SOSA01000031">
    <property type="protein sequence ID" value="THC98896.1"/>
    <property type="molecule type" value="Genomic_DNA"/>
</dbReference>
<feature type="compositionally biased region" description="Polar residues" evidence="1">
    <location>
        <begin position="309"/>
        <end position="319"/>
    </location>
</feature>
<evidence type="ECO:0000256" key="1">
    <source>
        <dbReference type="SAM" id="MobiDB-lite"/>
    </source>
</evidence>
<accession>A0A4S3JT09</accession>
<dbReference type="Pfam" id="PF20994">
    <property type="entry name" value="CENPU"/>
    <property type="match status" value="1"/>
</dbReference>
<feature type="domain" description="Inner kinetochore subunit AME1" evidence="2">
    <location>
        <begin position="627"/>
        <end position="868"/>
    </location>
</feature>
<gene>
    <name evidence="3" type="ORF">EYZ11_001609</name>
</gene>
<feature type="compositionally biased region" description="Basic and acidic residues" evidence="1">
    <location>
        <begin position="566"/>
        <end position="577"/>
    </location>
</feature>
<feature type="compositionally biased region" description="Low complexity" evidence="1">
    <location>
        <begin position="199"/>
        <end position="213"/>
    </location>
</feature>
<protein>
    <recommendedName>
        <fullName evidence="2">Inner kinetochore subunit AME1 domain-containing protein</fullName>
    </recommendedName>
</protein>
<dbReference type="AlphaFoldDB" id="A0A4S3JT09"/>
<evidence type="ECO:0000313" key="3">
    <source>
        <dbReference type="EMBL" id="THC98896.1"/>
    </source>
</evidence>
<feature type="compositionally biased region" description="Polar residues" evidence="1">
    <location>
        <begin position="78"/>
        <end position="92"/>
    </location>
</feature>
<organism evidence="3 4">
    <name type="scientific">Aspergillus tanneri</name>
    <dbReference type="NCBI Taxonomy" id="1220188"/>
    <lineage>
        <taxon>Eukaryota</taxon>
        <taxon>Fungi</taxon>
        <taxon>Dikarya</taxon>
        <taxon>Ascomycota</taxon>
        <taxon>Pezizomycotina</taxon>
        <taxon>Eurotiomycetes</taxon>
        <taxon>Eurotiomycetidae</taxon>
        <taxon>Eurotiales</taxon>
        <taxon>Aspergillaceae</taxon>
        <taxon>Aspergillus</taxon>
        <taxon>Aspergillus subgen. Circumdati</taxon>
    </lineage>
</organism>
<feature type="region of interest" description="Disordered" evidence="1">
    <location>
        <begin position="1"/>
        <end position="674"/>
    </location>
</feature>
<sequence length="875" mass="94524">MTDSSRGAAANAAARSSNRTRKIKEVDFGFSFGAPPPEELSQPSSQPTEPPAIPTSLAPKSSQPPPVVQERKTPPPQTQESSEQAVQRTPGTARNALPERPSTFDVSGDEAPDLGRSSKRRKIEPPAFGRRISRRRDGTRQGKQASPPLPNGTVTSSLAQPPIESDVMSTSTNVVGHENQPPEANAGQNKEQALRKAPELALEPAAPVLEPAALSPPPSNELNTSSELPAAQAPGSSALAVDVTMDEQTAQVDGLVKERGDRNSPGAQPASQPNGTSPSDTGRGKRKRRGISAGERPPQSTSSPPTVSEDTQQSSQPTSPKEHLNAIKGKRKRQEPSADGRSPSQSVAALETPGEATKQLAQTPSPEPSQNAPKGKRKRRESSADARSLPESAAASGIGGESPQLSPARLQPPKEIQDTAAETASQTSQRTKRLRPQKSAQESPTGEQLEESRAGPVRSNPAEVPSRPRQELRSLRNKKAKATSPKVLDANEEPADQRAPVRVAPEADTANHEDIQPRQASKEKGKGLKRAGRVEKKSPSPPEVVEVPRPGRKNTKQPEALGQEQEPDREPEPEPKPEQYSAPKRGRGRPSLSKKSGSTTTQAEEWTAQEDADESASRPTRRKPRQPRGETVPVTVHRLANAASLGGDVGGSDSEEGDESDEELSTRQRTKLPNRGGVNVADVLSQICRETLDKTLTTLTNGISNEGNAARRSEWSRKKKAVEAYRMELESRLFELSELLDSNFMLGVQLRKAKREMMDKRSRLFQVRKEREAVALQMDAVRKKHREEEDVRAARSTINHSLHNLDLVLERSKNRTTDENEEDAADSSPTVGLEFMLRTVAESASSRAPGAHGGLLNQIKAFNAQLESAAQKLES</sequence>
<feature type="compositionally biased region" description="Low complexity" evidence="1">
    <location>
        <begin position="1"/>
        <end position="17"/>
    </location>
</feature>
<feature type="compositionally biased region" description="Acidic residues" evidence="1">
    <location>
        <begin position="653"/>
        <end position="663"/>
    </location>
</feature>
<dbReference type="VEuPathDB" id="FungiDB:EYZ11_001609"/>
<feature type="compositionally biased region" description="Polar residues" evidence="1">
    <location>
        <begin position="359"/>
        <end position="372"/>
    </location>
</feature>
<comment type="caution">
    <text evidence="3">The sequence shown here is derived from an EMBL/GenBank/DDBJ whole genome shotgun (WGS) entry which is preliminary data.</text>
</comment>
<evidence type="ECO:0000313" key="4">
    <source>
        <dbReference type="Proteomes" id="UP000308092"/>
    </source>
</evidence>
<feature type="compositionally biased region" description="Polar residues" evidence="1">
    <location>
        <begin position="420"/>
        <end position="429"/>
    </location>
</feature>
<proteinExistence type="predicted"/>
<feature type="compositionally biased region" description="Polar residues" evidence="1">
    <location>
        <begin position="265"/>
        <end position="280"/>
    </location>
</feature>
<evidence type="ECO:0000259" key="2">
    <source>
        <dbReference type="Pfam" id="PF20994"/>
    </source>
</evidence>
<feature type="compositionally biased region" description="Basic and acidic residues" evidence="1">
    <location>
        <begin position="509"/>
        <end position="538"/>
    </location>
</feature>
<dbReference type="InterPro" id="IPR048743">
    <property type="entry name" value="AME1"/>
</dbReference>